<accession>A0A0G4GMI3</accession>
<evidence type="ECO:0000256" key="1">
    <source>
        <dbReference type="SAM" id="MobiDB-lite"/>
    </source>
</evidence>
<evidence type="ECO:0000313" key="3">
    <source>
        <dbReference type="EMBL" id="CEM31334.1"/>
    </source>
</evidence>
<keyword evidence="2" id="KW-0732">Signal</keyword>
<dbReference type="AlphaFoldDB" id="A0A0G4GMI3"/>
<sequence>MFKCVRSAVAFVCLRLALSQEAHPAVTDPIEAPPSAVLDDNLLSRRLQQFGGNAFGGAGNGGSGVGGGGGGGGEGGDGGDGNGGDGVGGNASVVNNYFLVHGSQLPPELLARFRRAGGGGPGPGPGPRGPRGPGPYGPPYRRGPRGPWGPRGPPFRRGPYGPRRGPPPRGGPGRFRPWWMRGRGPRFGPPRPRFGFDHDEFDEDFDKGAVAATDLSTSEEVQGDDFRAAEAEVADLAEHTHEEEHVGGHEEVLDGEHVALREEGEGETAVVDEHQAVTDSAESGWERVIVRPSSAERGGRDRRRG</sequence>
<protein>
    <submittedName>
        <fullName evidence="3">Uncharacterized protein</fullName>
    </submittedName>
</protein>
<feature type="region of interest" description="Disordered" evidence="1">
    <location>
        <begin position="65"/>
        <end position="87"/>
    </location>
</feature>
<name>A0A0G4GMI3_9ALVE</name>
<feature type="region of interest" description="Disordered" evidence="1">
    <location>
        <begin position="264"/>
        <end position="284"/>
    </location>
</feature>
<organism evidence="3">
    <name type="scientific">Chromera velia CCMP2878</name>
    <dbReference type="NCBI Taxonomy" id="1169474"/>
    <lineage>
        <taxon>Eukaryota</taxon>
        <taxon>Sar</taxon>
        <taxon>Alveolata</taxon>
        <taxon>Colpodellida</taxon>
        <taxon>Chromeraceae</taxon>
        <taxon>Chromera</taxon>
    </lineage>
</organism>
<gene>
    <name evidence="3" type="ORF">Cvel_22533</name>
</gene>
<feature type="signal peptide" evidence="2">
    <location>
        <begin position="1"/>
        <end position="19"/>
    </location>
</feature>
<proteinExistence type="predicted"/>
<reference evidence="3" key="1">
    <citation type="submission" date="2014-11" db="EMBL/GenBank/DDBJ databases">
        <authorList>
            <person name="Otto D Thomas"/>
            <person name="Naeem Raeece"/>
        </authorList>
    </citation>
    <scope>NUCLEOTIDE SEQUENCE</scope>
</reference>
<dbReference type="VEuPathDB" id="CryptoDB:Cvel_22533"/>
<evidence type="ECO:0000256" key="2">
    <source>
        <dbReference type="SAM" id="SignalP"/>
    </source>
</evidence>
<dbReference type="EMBL" id="CDMZ01001352">
    <property type="protein sequence ID" value="CEM31334.1"/>
    <property type="molecule type" value="Genomic_DNA"/>
</dbReference>
<feature type="chain" id="PRO_5005190206" evidence="2">
    <location>
        <begin position="20"/>
        <end position="305"/>
    </location>
</feature>
<feature type="compositionally biased region" description="Pro residues" evidence="1">
    <location>
        <begin position="122"/>
        <end position="138"/>
    </location>
</feature>
<feature type="region of interest" description="Disordered" evidence="1">
    <location>
        <begin position="113"/>
        <end position="177"/>
    </location>
</feature>